<proteinExistence type="predicted"/>
<name>A0AAU6Q7T1_9DEIO</name>
<dbReference type="AlphaFoldDB" id="A0AAU6Q7T1"/>
<dbReference type="Gene3D" id="3.30.70.240">
    <property type="match status" value="1"/>
</dbReference>
<dbReference type="CDD" id="cd09755">
    <property type="entry name" value="Cas2_I-E"/>
    <property type="match status" value="1"/>
</dbReference>
<reference evidence="1" key="1">
    <citation type="submission" date="2024-03" db="EMBL/GenBank/DDBJ databases">
        <title>Deinococcus weizhi sp. nov., isolated from human skin.</title>
        <authorList>
            <person name="Wei Z."/>
            <person name="Tian F."/>
            <person name="Yang C."/>
            <person name="Xin L.T."/>
            <person name="Wen Z.J."/>
            <person name="Lan K.C."/>
            <person name="Yu L."/>
            <person name="Zhe W."/>
            <person name="Dan F.D."/>
            <person name="Jun W."/>
            <person name="Rui Z."/>
            <person name="Yong X.J."/>
            <person name="Ting Y."/>
            <person name="Wei X."/>
            <person name="Xu Z.G."/>
            <person name="Xin Z."/>
            <person name="Dong F.G."/>
            <person name="Ni X.M."/>
            <person name="Zheng M.G."/>
            <person name="Chun Y."/>
            <person name="Qian W.X."/>
        </authorList>
    </citation>
    <scope>NUCLEOTIDE SEQUENCE</scope>
    <source>
        <strain evidence="1">VB142</strain>
    </source>
</reference>
<gene>
    <name evidence="1" type="primary">cas2e</name>
    <name evidence="1" type="ORF">WDJ50_16130</name>
</gene>
<organism evidence="1">
    <name type="scientific">Deinococcus sp. VB142</name>
    <dbReference type="NCBI Taxonomy" id="3112952"/>
    <lineage>
        <taxon>Bacteria</taxon>
        <taxon>Thermotogati</taxon>
        <taxon>Deinococcota</taxon>
        <taxon>Deinococci</taxon>
        <taxon>Deinococcales</taxon>
        <taxon>Deinococcaceae</taxon>
        <taxon>Deinococcus</taxon>
    </lineage>
</organism>
<evidence type="ECO:0000313" key="1">
    <source>
        <dbReference type="EMBL" id="WYF46574.1"/>
    </source>
</evidence>
<dbReference type="EMBL" id="CP149783">
    <property type="protein sequence ID" value="WYF46574.1"/>
    <property type="molecule type" value="Genomic_DNA"/>
</dbReference>
<dbReference type="InterPro" id="IPR010152">
    <property type="entry name" value="CRISPR-assoc_prot_Cas2_sub"/>
</dbReference>
<dbReference type="NCBIfam" id="TIGR01873">
    <property type="entry name" value="cas_CT1978"/>
    <property type="match status" value="1"/>
</dbReference>
<dbReference type="Pfam" id="PF09707">
    <property type="entry name" value="Cas_Cas2CT1978"/>
    <property type="match status" value="1"/>
</dbReference>
<protein>
    <submittedName>
        <fullName evidence="1">Type I-E CRISPR-associated endoribonuclease Cas2e</fullName>
    </submittedName>
</protein>
<sequence length="112" mass="12902">MVVMTLEKVPDALKGELSRWLIEVQTGVYVGNLSATVRDLLWDKVVQHARSGRCTQLYRSNNEQGFVIRMHGEARRKLVDIEGYQLIAVKNARHEALLSKFTSEEDEEWETL</sequence>
<accession>A0AAU6Q7T1</accession>
<dbReference type="RefSeq" id="WP_339098037.1">
    <property type="nucleotide sequence ID" value="NZ_CP149783.1"/>
</dbReference>